<dbReference type="InterPro" id="IPR037233">
    <property type="entry name" value="CcmK-like_sf"/>
</dbReference>
<feature type="domain" description="BMC" evidence="4">
    <location>
        <begin position="3"/>
        <end position="96"/>
    </location>
</feature>
<organism evidence="5 6">
    <name type="scientific">Candidatus Avimonoglobus intestinipullorum</name>
    <dbReference type="NCBI Taxonomy" id="2840699"/>
    <lineage>
        <taxon>Bacteria</taxon>
        <taxon>Bacillati</taxon>
        <taxon>Bacillota</taxon>
        <taxon>Clostridia</taxon>
        <taxon>Eubacteriales</taxon>
        <taxon>Candidatus Avimonoglobus</taxon>
    </lineage>
</organism>
<proteinExistence type="inferred from homology"/>
<dbReference type="InterPro" id="IPR000249">
    <property type="entry name" value="BMC_dom"/>
</dbReference>
<evidence type="ECO:0000313" key="5">
    <source>
        <dbReference type="EMBL" id="HIU49009.1"/>
    </source>
</evidence>
<comment type="caution">
    <text evidence="5">The sequence shown here is derived from an EMBL/GenBank/DDBJ whole genome shotgun (WGS) entry which is preliminary data.</text>
</comment>
<evidence type="ECO:0000256" key="2">
    <source>
        <dbReference type="ARBA" id="ARBA00024446"/>
    </source>
</evidence>
<dbReference type="GO" id="GO:0031469">
    <property type="term" value="C:bacterial microcompartment"/>
    <property type="evidence" value="ECO:0007669"/>
    <property type="project" value="UniProtKB-SubCell"/>
</dbReference>
<dbReference type="EMBL" id="DVND01000167">
    <property type="protein sequence ID" value="HIU49009.1"/>
    <property type="molecule type" value="Genomic_DNA"/>
</dbReference>
<evidence type="ECO:0000313" key="6">
    <source>
        <dbReference type="Proteomes" id="UP000824111"/>
    </source>
</evidence>
<reference evidence="5" key="1">
    <citation type="submission" date="2020-10" db="EMBL/GenBank/DDBJ databases">
        <authorList>
            <person name="Gilroy R."/>
        </authorList>
    </citation>
    <scope>NUCLEOTIDE SEQUENCE</scope>
    <source>
        <strain evidence="5">ChiSjej4B22-9803</strain>
    </source>
</reference>
<name>A0A9D1S6F8_9FIRM</name>
<dbReference type="Proteomes" id="UP000824111">
    <property type="component" value="Unassembled WGS sequence"/>
</dbReference>
<keyword evidence="2" id="KW-1283">Bacterial microcompartment</keyword>
<dbReference type="SMART" id="SM00877">
    <property type="entry name" value="BMC"/>
    <property type="match status" value="1"/>
</dbReference>
<gene>
    <name evidence="5" type="ORF">IAB04_06560</name>
</gene>
<dbReference type="InterPro" id="IPR050575">
    <property type="entry name" value="BMC_shell"/>
</dbReference>
<evidence type="ECO:0000256" key="3">
    <source>
        <dbReference type="PROSITE-ProRule" id="PRU01278"/>
    </source>
</evidence>
<dbReference type="PANTHER" id="PTHR33941">
    <property type="entry name" value="PROPANEDIOL UTILIZATION PROTEIN PDUA"/>
    <property type="match status" value="1"/>
</dbReference>
<comment type="subcellular location">
    <subcellularLocation>
        <location evidence="1">Bacterial microcompartment</location>
    </subcellularLocation>
</comment>
<sequence length="112" mass="11585">MEAIGIIEMFGFVCAIKAADAAAKAADVKVIAIDSNKPANAETVEVPLIMCVKVQGSVSAVEAAVEAGARAAEACTGLIQKHIIARPTEDAQKMALRSSVGRDRVGHIKNNA</sequence>
<dbReference type="PANTHER" id="PTHR33941:SF11">
    <property type="entry name" value="BACTERIAL MICROCOMPARTMENT SHELL PROTEIN PDUJ"/>
    <property type="match status" value="1"/>
</dbReference>
<comment type="similarity">
    <text evidence="3">Belongs to the bacterial microcompartments protein family.</text>
</comment>
<dbReference type="InterPro" id="IPR044872">
    <property type="entry name" value="CcmK/CsoS1_BMC"/>
</dbReference>
<dbReference type="SUPFAM" id="SSF143414">
    <property type="entry name" value="CcmK-like"/>
    <property type="match status" value="1"/>
</dbReference>
<accession>A0A9D1S6F8</accession>
<dbReference type="PROSITE" id="PS51930">
    <property type="entry name" value="BMC_2"/>
    <property type="match status" value="1"/>
</dbReference>
<protein>
    <submittedName>
        <fullName evidence="5">BMC domain-containing protein</fullName>
    </submittedName>
</protein>
<dbReference type="Gene3D" id="3.30.70.1710">
    <property type="match status" value="1"/>
</dbReference>
<dbReference type="AlphaFoldDB" id="A0A9D1S6F8"/>
<dbReference type="Pfam" id="PF00936">
    <property type="entry name" value="BMC"/>
    <property type="match status" value="1"/>
</dbReference>
<evidence type="ECO:0000259" key="4">
    <source>
        <dbReference type="PROSITE" id="PS51930"/>
    </source>
</evidence>
<reference evidence="5" key="2">
    <citation type="journal article" date="2021" name="PeerJ">
        <title>Extensive microbial diversity within the chicken gut microbiome revealed by metagenomics and culture.</title>
        <authorList>
            <person name="Gilroy R."/>
            <person name="Ravi A."/>
            <person name="Getino M."/>
            <person name="Pursley I."/>
            <person name="Horton D.L."/>
            <person name="Alikhan N.F."/>
            <person name="Baker D."/>
            <person name="Gharbi K."/>
            <person name="Hall N."/>
            <person name="Watson M."/>
            <person name="Adriaenssens E.M."/>
            <person name="Foster-Nyarko E."/>
            <person name="Jarju S."/>
            <person name="Secka A."/>
            <person name="Antonio M."/>
            <person name="Oren A."/>
            <person name="Chaudhuri R.R."/>
            <person name="La Ragione R."/>
            <person name="Hildebrand F."/>
            <person name="Pallen M.J."/>
        </authorList>
    </citation>
    <scope>NUCLEOTIDE SEQUENCE</scope>
    <source>
        <strain evidence="5">ChiSjej4B22-9803</strain>
    </source>
</reference>
<evidence type="ECO:0000256" key="1">
    <source>
        <dbReference type="ARBA" id="ARBA00024322"/>
    </source>
</evidence>